<keyword evidence="3" id="KW-1185">Reference proteome</keyword>
<evidence type="ECO:0000256" key="1">
    <source>
        <dbReference type="ARBA" id="ARBA00006974"/>
    </source>
</evidence>
<dbReference type="GO" id="GO:0009733">
    <property type="term" value="P:response to auxin"/>
    <property type="evidence" value="ECO:0007669"/>
    <property type="project" value="InterPro"/>
</dbReference>
<accession>V7AQ03</accession>
<dbReference type="PANTHER" id="PTHR31374:SF32">
    <property type="entry name" value="SAUR FAMILY PROTEIN"/>
    <property type="match status" value="1"/>
</dbReference>
<dbReference type="InterPro" id="IPR003676">
    <property type="entry name" value="SAUR_fam"/>
</dbReference>
<dbReference type="SMR" id="V7AQ03"/>
<evidence type="ECO:0000313" key="3">
    <source>
        <dbReference type="Proteomes" id="UP000000226"/>
    </source>
</evidence>
<reference evidence="3" key="1">
    <citation type="journal article" date="2014" name="Nat. Genet.">
        <title>A reference genome for common bean and genome-wide analysis of dual domestications.</title>
        <authorList>
            <person name="Schmutz J."/>
            <person name="McClean P.E."/>
            <person name="Mamidi S."/>
            <person name="Wu G.A."/>
            <person name="Cannon S.B."/>
            <person name="Grimwood J."/>
            <person name="Jenkins J."/>
            <person name="Shu S."/>
            <person name="Song Q."/>
            <person name="Chavarro C."/>
            <person name="Torres-Torres M."/>
            <person name="Geffroy V."/>
            <person name="Moghaddam S.M."/>
            <person name="Gao D."/>
            <person name="Abernathy B."/>
            <person name="Barry K."/>
            <person name="Blair M."/>
            <person name="Brick M.A."/>
            <person name="Chovatia M."/>
            <person name="Gepts P."/>
            <person name="Goodstein D.M."/>
            <person name="Gonzales M."/>
            <person name="Hellsten U."/>
            <person name="Hyten D.L."/>
            <person name="Jia G."/>
            <person name="Kelly J.D."/>
            <person name="Kudrna D."/>
            <person name="Lee R."/>
            <person name="Richard M.M."/>
            <person name="Miklas P.N."/>
            <person name="Osorno J.M."/>
            <person name="Rodrigues J."/>
            <person name="Thareau V."/>
            <person name="Urrea C.A."/>
            <person name="Wang M."/>
            <person name="Yu Y."/>
            <person name="Zhang M."/>
            <person name="Wing R.A."/>
            <person name="Cregan P.B."/>
            <person name="Rokhsar D.S."/>
            <person name="Jackson S.A."/>
        </authorList>
    </citation>
    <scope>NUCLEOTIDE SEQUENCE [LARGE SCALE GENOMIC DNA]</scope>
    <source>
        <strain evidence="3">cv. G19833</strain>
    </source>
</reference>
<evidence type="ECO:0000313" key="2">
    <source>
        <dbReference type="EMBL" id="ESW07405.1"/>
    </source>
</evidence>
<gene>
    <name evidence="2" type="ORF">PHAVU_010G127000g</name>
</gene>
<dbReference type="OMA" id="DDTCKRF"/>
<dbReference type="Proteomes" id="UP000000226">
    <property type="component" value="Chromosome 10"/>
</dbReference>
<dbReference type="Gramene" id="ESW07405">
    <property type="protein sequence ID" value="ESW07405"/>
    <property type="gene ID" value="PHAVU_010G127000g"/>
</dbReference>
<sequence>MGGRESKLRKSDYGGSLLVPKGYVPIWVGKSEDDWKWFMVHTKALGDAYFQELLGRSAEEYGFRNQGILRIQFEAQDFEQWLITTSNSNLKITSKNKVKPT</sequence>
<dbReference type="AlphaFoldDB" id="V7AQ03"/>
<protein>
    <submittedName>
        <fullName evidence="2">Uncharacterized protein</fullName>
    </submittedName>
</protein>
<name>V7AQ03_PHAVU</name>
<dbReference type="STRING" id="3885.V7AQ03"/>
<dbReference type="PANTHER" id="PTHR31374">
    <property type="entry name" value="AUXIN-INDUCED PROTEIN-LIKE-RELATED"/>
    <property type="match status" value="1"/>
</dbReference>
<dbReference type="eggNOG" id="ENOG502S66M">
    <property type="taxonomic scope" value="Eukaryota"/>
</dbReference>
<comment type="similarity">
    <text evidence="1">Belongs to the ARG7 family.</text>
</comment>
<proteinExistence type="inferred from homology"/>
<dbReference type="EMBL" id="CM002297">
    <property type="protein sequence ID" value="ESW07405.1"/>
    <property type="molecule type" value="Genomic_DNA"/>
</dbReference>
<dbReference type="OrthoDB" id="754837at2759"/>
<dbReference type="Pfam" id="PF02519">
    <property type="entry name" value="Auxin_inducible"/>
    <property type="match status" value="1"/>
</dbReference>
<organism evidence="2 3">
    <name type="scientific">Phaseolus vulgaris</name>
    <name type="common">Kidney bean</name>
    <name type="synonym">French bean</name>
    <dbReference type="NCBI Taxonomy" id="3885"/>
    <lineage>
        <taxon>Eukaryota</taxon>
        <taxon>Viridiplantae</taxon>
        <taxon>Streptophyta</taxon>
        <taxon>Embryophyta</taxon>
        <taxon>Tracheophyta</taxon>
        <taxon>Spermatophyta</taxon>
        <taxon>Magnoliopsida</taxon>
        <taxon>eudicotyledons</taxon>
        <taxon>Gunneridae</taxon>
        <taxon>Pentapetalae</taxon>
        <taxon>rosids</taxon>
        <taxon>fabids</taxon>
        <taxon>Fabales</taxon>
        <taxon>Fabaceae</taxon>
        <taxon>Papilionoideae</taxon>
        <taxon>50 kb inversion clade</taxon>
        <taxon>NPAAA clade</taxon>
        <taxon>indigoferoid/millettioid clade</taxon>
        <taxon>Phaseoleae</taxon>
        <taxon>Phaseolus</taxon>
    </lineage>
</organism>